<evidence type="ECO:0008006" key="3">
    <source>
        <dbReference type="Google" id="ProtNLM"/>
    </source>
</evidence>
<keyword evidence="2" id="KW-1185">Reference proteome</keyword>
<evidence type="ECO:0000313" key="1">
    <source>
        <dbReference type="EMBL" id="GAA4731509.1"/>
    </source>
</evidence>
<dbReference type="Proteomes" id="UP001499882">
    <property type="component" value="Unassembled WGS sequence"/>
</dbReference>
<reference evidence="2" key="1">
    <citation type="journal article" date="2019" name="Int. J. Syst. Evol. Microbiol.">
        <title>The Global Catalogue of Microorganisms (GCM) 10K type strain sequencing project: providing services to taxonomists for standard genome sequencing and annotation.</title>
        <authorList>
            <consortium name="The Broad Institute Genomics Platform"/>
            <consortium name="The Broad Institute Genome Sequencing Center for Infectious Disease"/>
            <person name="Wu L."/>
            <person name="Ma J."/>
        </authorList>
    </citation>
    <scope>NUCLEOTIDE SEQUENCE [LARGE SCALE GENOMIC DNA]</scope>
    <source>
        <strain evidence="2">JCM 18532</strain>
    </source>
</reference>
<proteinExistence type="predicted"/>
<sequence>MLIGGLPVVLVVVSSVVVEAFLAGVVPGIDLATGIALGAIISPTDTVATTIVK</sequence>
<gene>
    <name evidence="1" type="ORF">GCM10023350_13580</name>
</gene>
<dbReference type="RefSeq" id="WP_345525963.1">
    <property type="nucleotide sequence ID" value="NZ_BAABKN010000009.1"/>
</dbReference>
<accession>A0ABP8YKZ3</accession>
<dbReference type="EMBL" id="BAABKN010000009">
    <property type="protein sequence ID" value="GAA4731509.1"/>
    <property type="molecule type" value="Genomic_DNA"/>
</dbReference>
<name>A0ABP8YKZ3_9ACTN</name>
<organism evidence="1 2">
    <name type="scientific">Nocardioides endophyticus</name>
    <dbReference type="NCBI Taxonomy" id="1353775"/>
    <lineage>
        <taxon>Bacteria</taxon>
        <taxon>Bacillati</taxon>
        <taxon>Actinomycetota</taxon>
        <taxon>Actinomycetes</taxon>
        <taxon>Propionibacteriales</taxon>
        <taxon>Nocardioidaceae</taxon>
        <taxon>Nocardioides</taxon>
    </lineage>
</organism>
<protein>
    <recommendedName>
        <fullName evidence="3">Sodium/calcium exchanger membrane region domain-containing protein</fullName>
    </recommendedName>
</protein>
<comment type="caution">
    <text evidence="1">The sequence shown here is derived from an EMBL/GenBank/DDBJ whole genome shotgun (WGS) entry which is preliminary data.</text>
</comment>
<evidence type="ECO:0000313" key="2">
    <source>
        <dbReference type="Proteomes" id="UP001499882"/>
    </source>
</evidence>